<gene>
    <name evidence="2" type="ORF">BGZ95_011554</name>
</gene>
<feature type="region of interest" description="Disordered" evidence="1">
    <location>
        <begin position="1"/>
        <end position="97"/>
    </location>
</feature>
<evidence type="ECO:0000313" key="2">
    <source>
        <dbReference type="EMBL" id="KAG0272664.1"/>
    </source>
</evidence>
<proteinExistence type="predicted"/>
<reference evidence="2" key="1">
    <citation type="journal article" date="2020" name="Fungal Divers.">
        <title>Resolving the Mortierellaceae phylogeny through synthesis of multi-gene phylogenetics and phylogenomics.</title>
        <authorList>
            <person name="Vandepol N."/>
            <person name="Liber J."/>
            <person name="Desiro A."/>
            <person name="Na H."/>
            <person name="Kennedy M."/>
            <person name="Barry K."/>
            <person name="Grigoriev I.V."/>
            <person name="Miller A.N."/>
            <person name="O'Donnell K."/>
            <person name="Stajich J.E."/>
            <person name="Bonito G."/>
        </authorList>
    </citation>
    <scope>NUCLEOTIDE SEQUENCE</scope>
    <source>
        <strain evidence="2">NRRL 28262</strain>
    </source>
</reference>
<accession>A0AAD4D9Q1</accession>
<feature type="region of interest" description="Disordered" evidence="1">
    <location>
        <begin position="219"/>
        <end position="300"/>
    </location>
</feature>
<dbReference type="AlphaFoldDB" id="A0AAD4D9Q1"/>
<name>A0AAD4D9Q1_9FUNG</name>
<feature type="compositionally biased region" description="Low complexity" evidence="1">
    <location>
        <begin position="290"/>
        <end position="300"/>
    </location>
</feature>
<keyword evidence="3" id="KW-1185">Reference proteome</keyword>
<evidence type="ECO:0000313" key="3">
    <source>
        <dbReference type="Proteomes" id="UP001194580"/>
    </source>
</evidence>
<organism evidence="2 3">
    <name type="scientific">Linnemannia exigua</name>
    <dbReference type="NCBI Taxonomy" id="604196"/>
    <lineage>
        <taxon>Eukaryota</taxon>
        <taxon>Fungi</taxon>
        <taxon>Fungi incertae sedis</taxon>
        <taxon>Mucoromycota</taxon>
        <taxon>Mortierellomycotina</taxon>
        <taxon>Mortierellomycetes</taxon>
        <taxon>Mortierellales</taxon>
        <taxon>Mortierellaceae</taxon>
        <taxon>Linnemannia</taxon>
    </lineage>
</organism>
<feature type="compositionally biased region" description="Low complexity" evidence="1">
    <location>
        <begin position="164"/>
        <end position="187"/>
    </location>
</feature>
<dbReference type="Proteomes" id="UP001194580">
    <property type="component" value="Unassembled WGS sequence"/>
</dbReference>
<comment type="caution">
    <text evidence="2">The sequence shown here is derived from an EMBL/GenBank/DDBJ whole genome shotgun (WGS) entry which is preliminary data.</text>
</comment>
<sequence>MALDPSLGSFFAGTGGGGGGAYKPLSSNESDPDLSLNSSSGCEEGEEKGFNCGGQEGVEDLGISEAPYRRDDHEGGGGGYGRSGSDVGRGHDRATSRARAWATVVGGDANYRDDDNSAEGGAWARAMDNSNVPEVGGFTMPVTAPSSTLAFLKSYVPSLGGGASSDSSMTATSPTTTSPRTTIVTASQTSPATSSGGGFWSLRKMSMNFLSGNQYTAVGDKAAHQSDDDEEEEGNEREGQHRPREQGRRTGYRDDFSDHADDDSGRRELQQQRHGGGLSKEMRSITTMPTSPLSSGSGGLTVSYLTSMVQNATQVGAQYIPVQVRDQLPVSSRSVKKD</sequence>
<protein>
    <submittedName>
        <fullName evidence="2">Uncharacterized protein</fullName>
    </submittedName>
</protein>
<feature type="region of interest" description="Disordered" evidence="1">
    <location>
        <begin position="156"/>
        <end position="197"/>
    </location>
</feature>
<dbReference type="EMBL" id="JAAAIL010000884">
    <property type="protein sequence ID" value="KAG0272664.1"/>
    <property type="molecule type" value="Genomic_DNA"/>
</dbReference>
<feature type="compositionally biased region" description="Basic and acidic residues" evidence="1">
    <location>
        <begin position="236"/>
        <end position="271"/>
    </location>
</feature>
<evidence type="ECO:0000256" key="1">
    <source>
        <dbReference type="SAM" id="MobiDB-lite"/>
    </source>
</evidence>